<keyword evidence="4 7" id="KW-0689">Ribosomal protein</keyword>
<evidence type="ECO:0000256" key="5">
    <source>
        <dbReference type="ARBA" id="ARBA00023128"/>
    </source>
</evidence>
<evidence type="ECO:0000256" key="4">
    <source>
        <dbReference type="ARBA" id="ARBA00022980"/>
    </source>
</evidence>
<dbReference type="GO" id="GO:0003735">
    <property type="term" value="F:structural constituent of ribosome"/>
    <property type="evidence" value="ECO:0007669"/>
    <property type="project" value="InterPro"/>
</dbReference>
<dbReference type="PANTHER" id="PTHR21338">
    <property type="entry name" value="MITOCHONDRIAL RIBOSOMAL PROTEIN L41"/>
    <property type="match status" value="1"/>
</dbReference>
<proteinExistence type="inferred from homology"/>
<evidence type="ECO:0000313" key="7">
    <source>
        <dbReference type="EMBL" id="KAA8906631.1"/>
    </source>
</evidence>
<dbReference type="GO" id="GO:0005762">
    <property type="term" value="C:mitochondrial large ribosomal subunit"/>
    <property type="evidence" value="ECO:0007669"/>
    <property type="project" value="InterPro"/>
</dbReference>
<evidence type="ECO:0000256" key="6">
    <source>
        <dbReference type="ARBA" id="ARBA00023274"/>
    </source>
</evidence>
<keyword evidence="3" id="KW-0809">Transit peptide</keyword>
<organism evidence="7 8">
    <name type="scientific">Sphaerosporella brunnea</name>
    <dbReference type="NCBI Taxonomy" id="1250544"/>
    <lineage>
        <taxon>Eukaryota</taxon>
        <taxon>Fungi</taxon>
        <taxon>Dikarya</taxon>
        <taxon>Ascomycota</taxon>
        <taxon>Pezizomycotina</taxon>
        <taxon>Pezizomycetes</taxon>
        <taxon>Pezizales</taxon>
        <taxon>Pyronemataceae</taxon>
        <taxon>Sphaerosporella</taxon>
    </lineage>
</organism>
<dbReference type="FunCoup" id="A0A5J5EXL9">
    <property type="interactions" value="120"/>
</dbReference>
<comment type="caution">
    <text evidence="7">The sequence shown here is derived from an EMBL/GenBank/DDBJ whole genome shotgun (WGS) entry which is preliminary data.</text>
</comment>
<dbReference type="Proteomes" id="UP000326924">
    <property type="component" value="Unassembled WGS sequence"/>
</dbReference>
<reference evidence="7 8" key="1">
    <citation type="submission" date="2019-09" db="EMBL/GenBank/DDBJ databases">
        <title>Draft genome of the ectomycorrhizal ascomycete Sphaerosporella brunnea.</title>
        <authorList>
            <consortium name="DOE Joint Genome Institute"/>
            <person name="Benucci G.M."/>
            <person name="Marozzi G."/>
            <person name="Antonielli L."/>
            <person name="Sanchez S."/>
            <person name="Marco P."/>
            <person name="Wang X."/>
            <person name="Falini L.B."/>
            <person name="Barry K."/>
            <person name="Haridas S."/>
            <person name="Lipzen A."/>
            <person name="Labutti K."/>
            <person name="Grigoriev I.V."/>
            <person name="Murat C."/>
            <person name="Martin F."/>
            <person name="Albertini E."/>
            <person name="Donnini D."/>
            <person name="Bonito G."/>
        </authorList>
    </citation>
    <scope>NUCLEOTIDE SEQUENCE [LARGE SCALE GENOMIC DNA]</scope>
    <source>
        <strain evidence="7 8">Sb_GMNB300</strain>
    </source>
</reference>
<comment type="similarity">
    <text evidence="2">Belongs to the mitochondrion-specific ribosomal protein mL41 family.</text>
</comment>
<evidence type="ECO:0000313" key="8">
    <source>
        <dbReference type="Proteomes" id="UP000326924"/>
    </source>
</evidence>
<dbReference type="GO" id="GO:0006412">
    <property type="term" value="P:translation"/>
    <property type="evidence" value="ECO:0007669"/>
    <property type="project" value="TreeGrafter"/>
</dbReference>
<dbReference type="PANTHER" id="PTHR21338:SF0">
    <property type="entry name" value="LARGE RIBOSOMAL SUBUNIT PROTEIN ML41"/>
    <property type="match status" value="1"/>
</dbReference>
<keyword evidence="8" id="KW-1185">Reference proteome</keyword>
<dbReference type="EMBL" id="VXIS01000087">
    <property type="protein sequence ID" value="KAA8906631.1"/>
    <property type="molecule type" value="Genomic_DNA"/>
</dbReference>
<evidence type="ECO:0000256" key="3">
    <source>
        <dbReference type="ARBA" id="ARBA00022946"/>
    </source>
</evidence>
<keyword evidence="5" id="KW-0496">Mitochondrion</keyword>
<dbReference type="AlphaFoldDB" id="A0A5J5EXL9"/>
<keyword evidence="6" id="KW-0687">Ribonucleoprotein</keyword>
<sequence length="105" mass="11955">MQPTTSFLARSTTGIRRLRLTTKMVNGGYYKGTGSGSMGRHTKHGGYKIDWHKVRTYVMPIMAGFDLTPYVTNKMKPTRGRYAEGEHPMHGSVYLRKWKELNGES</sequence>
<dbReference type="Pfam" id="PF09809">
    <property type="entry name" value="MRP-L27"/>
    <property type="match status" value="1"/>
</dbReference>
<dbReference type="OrthoDB" id="408933at2759"/>
<evidence type="ECO:0000256" key="2">
    <source>
        <dbReference type="ARBA" id="ARBA00010152"/>
    </source>
</evidence>
<dbReference type="InParanoid" id="A0A5J5EXL9"/>
<evidence type="ECO:0000256" key="1">
    <source>
        <dbReference type="ARBA" id="ARBA00004173"/>
    </source>
</evidence>
<accession>A0A5J5EXL9</accession>
<protein>
    <submittedName>
        <fullName evidence="7">Mitochondrial ribosomal protein L27-domain-containing protein</fullName>
    </submittedName>
</protein>
<name>A0A5J5EXL9_9PEZI</name>
<gene>
    <name evidence="7" type="ORF">FN846DRAFT_778193</name>
</gene>
<comment type="subcellular location">
    <subcellularLocation>
        <location evidence="1">Mitochondrion</location>
    </subcellularLocation>
</comment>
<dbReference type="InterPro" id="IPR019189">
    <property type="entry name" value="Ribosomal_mL41"/>
</dbReference>